<evidence type="ECO:0000256" key="5">
    <source>
        <dbReference type="PROSITE-ProRule" id="PRU00042"/>
    </source>
</evidence>
<dbReference type="GO" id="GO:0000977">
    <property type="term" value="F:RNA polymerase II transcription regulatory region sequence-specific DNA binding"/>
    <property type="evidence" value="ECO:0007669"/>
    <property type="project" value="TreeGrafter"/>
</dbReference>
<protein>
    <submittedName>
        <fullName evidence="7">ZKSC8 protein</fullName>
    </submittedName>
</protein>
<dbReference type="SUPFAM" id="SSF57667">
    <property type="entry name" value="beta-beta-alpha zinc fingers"/>
    <property type="match status" value="1"/>
</dbReference>
<dbReference type="PANTHER" id="PTHR14196:SF12">
    <property type="entry name" value="ZINC FINGER PROTEIN 208-LIKE"/>
    <property type="match status" value="1"/>
</dbReference>
<feature type="non-terminal residue" evidence="7">
    <location>
        <position position="1"/>
    </location>
</feature>
<dbReference type="GO" id="GO:0005634">
    <property type="term" value="C:nucleus"/>
    <property type="evidence" value="ECO:0007669"/>
    <property type="project" value="TreeGrafter"/>
</dbReference>
<dbReference type="PROSITE" id="PS50157">
    <property type="entry name" value="ZINC_FINGER_C2H2_2"/>
    <property type="match status" value="2"/>
</dbReference>
<dbReference type="GO" id="GO:0000981">
    <property type="term" value="F:DNA-binding transcription factor activity, RNA polymerase II-specific"/>
    <property type="evidence" value="ECO:0007669"/>
    <property type="project" value="TreeGrafter"/>
</dbReference>
<keyword evidence="3 5" id="KW-0863">Zinc-finger</keyword>
<comment type="caution">
    <text evidence="7">The sequence shown here is derived from an EMBL/GenBank/DDBJ whole genome shotgun (WGS) entry which is preliminary data.</text>
</comment>
<evidence type="ECO:0000313" key="8">
    <source>
        <dbReference type="Proteomes" id="UP000557268"/>
    </source>
</evidence>
<dbReference type="SMART" id="SM00355">
    <property type="entry name" value="ZnF_C2H2"/>
    <property type="match status" value="1"/>
</dbReference>
<feature type="domain" description="C2H2-type" evidence="6">
    <location>
        <begin position="21"/>
        <end position="48"/>
    </location>
</feature>
<dbReference type="FunFam" id="3.30.160.60:FF:002343">
    <property type="entry name" value="Zinc finger protein 33A"/>
    <property type="match status" value="1"/>
</dbReference>
<dbReference type="PANTHER" id="PTHR14196">
    <property type="entry name" value="ODD-SKIPPED - RELATED"/>
    <property type="match status" value="1"/>
</dbReference>
<dbReference type="AlphaFoldDB" id="A0A7K5WCB6"/>
<keyword evidence="8" id="KW-1185">Reference proteome</keyword>
<evidence type="ECO:0000256" key="3">
    <source>
        <dbReference type="ARBA" id="ARBA00022771"/>
    </source>
</evidence>
<keyword evidence="1" id="KW-0479">Metal-binding</keyword>
<dbReference type="GO" id="GO:0008270">
    <property type="term" value="F:zinc ion binding"/>
    <property type="evidence" value="ECO:0007669"/>
    <property type="project" value="UniProtKB-KW"/>
</dbReference>
<dbReference type="PROSITE" id="PS00028">
    <property type="entry name" value="ZINC_FINGER_C2H2_1"/>
    <property type="match status" value="1"/>
</dbReference>
<proteinExistence type="predicted"/>
<dbReference type="EMBL" id="VYXD01007743">
    <property type="protein sequence ID" value="NWU38913.1"/>
    <property type="molecule type" value="Genomic_DNA"/>
</dbReference>
<evidence type="ECO:0000256" key="1">
    <source>
        <dbReference type="ARBA" id="ARBA00022723"/>
    </source>
</evidence>
<evidence type="ECO:0000256" key="2">
    <source>
        <dbReference type="ARBA" id="ARBA00022737"/>
    </source>
</evidence>
<keyword evidence="2" id="KW-0677">Repeat</keyword>
<dbReference type="Proteomes" id="UP000557268">
    <property type="component" value="Unassembled WGS sequence"/>
</dbReference>
<evidence type="ECO:0000259" key="6">
    <source>
        <dbReference type="PROSITE" id="PS50157"/>
    </source>
</evidence>
<dbReference type="InterPro" id="IPR013087">
    <property type="entry name" value="Znf_C2H2_type"/>
</dbReference>
<evidence type="ECO:0000256" key="4">
    <source>
        <dbReference type="ARBA" id="ARBA00022833"/>
    </source>
</evidence>
<sequence>SFRTSSGLTIHQRTHSGERPYKCRMCGKSFSRSCHLIRHMGVHTGEWPFECGEC</sequence>
<dbReference type="Pfam" id="PF00096">
    <property type="entry name" value="zf-C2H2"/>
    <property type="match status" value="1"/>
</dbReference>
<evidence type="ECO:0000313" key="7">
    <source>
        <dbReference type="EMBL" id="NWU38913.1"/>
    </source>
</evidence>
<dbReference type="InterPro" id="IPR036236">
    <property type="entry name" value="Znf_C2H2_sf"/>
</dbReference>
<keyword evidence="4" id="KW-0862">Zinc</keyword>
<accession>A0A7K5WCB6</accession>
<organism evidence="7 8">
    <name type="scientific">Hylia prasina</name>
    <name type="common">green hylia</name>
    <dbReference type="NCBI Taxonomy" id="208073"/>
    <lineage>
        <taxon>Eukaryota</taxon>
        <taxon>Metazoa</taxon>
        <taxon>Chordata</taxon>
        <taxon>Craniata</taxon>
        <taxon>Vertebrata</taxon>
        <taxon>Euteleostomi</taxon>
        <taxon>Archelosauria</taxon>
        <taxon>Archosauria</taxon>
        <taxon>Dinosauria</taxon>
        <taxon>Saurischia</taxon>
        <taxon>Theropoda</taxon>
        <taxon>Coelurosauria</taxon>
        <taxon>Aves</taxon>
        <taxon>Neognathae</taxon>
        <taxon>Neoaves</taxon>
        <taxon>Telluraves</taxon>
        <taxon>Australaves</taxon>
        <taxon>Passeriformes</taxon>
        <taxon>Sylvioidea</taxon>
        <taxon>Sylviidae</taxon>
        <taxon>Acrocephalinae</taxon>
        <taxon>Hylia</taxon>
    </lineage>
</organism>
<feature type="non-terminal residue" evidence="7">
    <location>
        <position position="54"/>
    </location>
</feature>
<feature type="domain" description="C2H2-type" evidence="6">
    <location>
        <begin position="1"/>
        <end position="20"/>
    </location>
</feature>
<name>A0A7K5WCB6_9SYLV</name>
<gene>
    <name evidence="7" type="primary">Zkscan8_0</name>
    <name evidence="7" type="ORF">HYLPRA_R07351</name>
</gene>
<dbReference type="InterPro" id="IPR050717">
    <property type="entry name" value="C2H2-ZF_Transcription_Reg"/>
</dbReference>
<reference evidence="7 8" key="1">
    <citation type="submission" date="2019-09" db="EMBL/GenBank/DDBJ databases">
        <title>Bird 10,000 Genomes (B10K) Project - Family phase.</title>
        <authorList>
            <person name="Zhang G."/>
        </authorList>
    </citation>
    <scope>NUCLEOTIDE SEQUENCE [LARGE SCALE GENOMIC DNA]</scope>
    <source>
        <strain evidence="7">B10K-DU-001-70</strain>
        <tissue evidence="7">Muscle</tissue>
    </source>
</reference>
<dbReference type="Gene3D" id="3.30.160.60">
    <property type="entry name" value="Classic Zinc Finger"/>
    <property type="match status" value="2"/>
</dbReference>